<organism evidence="1 2">
    <name type="scientific">Vibrio lentus</name>
    <dbReference type="NCBI Taxonomy" id="136468"/>
    <lineage>
        <taxon>Bacteria</taxon>
        <taxon>Pseudomonadati</taxon>
        <taxon>Pseudomonadota</taxon>
        <taxon>Gammaproteobacteria</taxon>
        <taxon>Vibrionales</taxon>
        <taxon>Vibrionaceae</taxon>
        <taxon>Vibrio</taxon>
    </lineage>
</organism>
<reference evidence="2" key="1">
    <citation type="submission" date="2016-07" db="EMBL/GenBank/DDBJ databases">
        <title>Nontailed viruses are major unrecognized killers of bacteria in the ocean.</title>
        <authorList>
            <person name="Kauffman K."/>
            <person name="Hussain F."/>
            <person name="Yang J."/>
            <person name="Arevalo P."/>
            <person name="Brown J."/>
            <person name="Cutler M."/>
            <person name="Kelly L."/>
            <person name="Polz M.F."/>
        </authorList>
    </citation>
    <scope>NUCLEOTIDE SEQUENCE [LARGE SCALE GENOMIC DNA]</scope>
    <source>
        <strain evidence="2">10N.261.46.F8</strain>
    </source>
</reference>
<proteinExistence type="predicted"/>
<dbReference type="RefSeq" id="WP_102433668.1">
    <property type="nucleotide sequence ID" value="NZ_CAWNVI010000002.1"/>
</dbReference>
<dbReference type="EMBL" id="MCZK01000002">
    <property type="protein sequence ID" value="PMM78455.1"/>
    <property type="molecule type" value="Genomic_DNA"/>
</dbReference>
<dbReference type="OrthoDB" id="5876423at2"/>
<evidence type="ECO:0000313" key="1">
    <source>
        <dbReference type="EMBL" id="PMM78455.1"/>
    </source>
</evidence>
<sequence>MMNYRKKQGGFVAAISMLLIMGIATMAALEFSTFMTTQRIKSDVNSFYNRILYLEQQMHAYATTQYQTGVSINSYALYPRMLSDLEGDYIPECSEADSRAGTCWRYDETPWGEVQGYQRIGVPIGAAYPDFYRAELTIPLQDTGLESYHLERNVTLQMFSQLPNVIFDEAKNTLTLRIERPDKAFAYDGLVKRSGDDSTLLGDWDLGGLFGITNARDYMIAGVGGGQISVSKRLVTIEAVSHGQIVKKPTCSKDLLPNLTLSFSESPTYVGYDYVAGFKSYIQSQNSNAWTVGVDTTLRNSNTKKLERTHYGKATASVQCI</sequence>
<comment type="caution">
    <text evidence="1">The sequence shown here is derived from an EMBL/GenBank/DDBJ whole genome shotgun (WGS) entry which is preliminary data.</text>
</comment>
<evidence type="ECO:0000313" key="2">
    <source>
        <dbReference type="Proteomes" id="UP000235406"/>
    </source>
</evidence>
<dbReference type="Proteomes" id="UP000235406">
    <property type="component" value="Unassembled WGS sequence"/>
</dbReference>
<evidence type="ECO:0008006" key="3">
    <source>
        <dbReference type="Google" id="ProtNLM"/>
    </source>
</evidence>
<dbReference type="AlphaFoldDB" id="A0A2N7KP26"/>
<protein>
    <recommendedName>
        <fullName evidence="3">Type II secretion system protein</fullName>
    </recommendedName>
</protein>
<name>A0A2N7KP26_9VIBR</name>
<accession>A0A2N7KP26</accession>
<gene>
    <name evidence="1" type="ORF">BCT49_00150</name>
</gene>